<dbReference type="SUPFAM" id="SSF56672">
    <property type="entry name" value="DNA/RNA polymerases"/>
    <property type="match status" value="2"/>
</dbReference>
<feature type="non-terminal residue" evidence="2">
    <location>
        <position position="1"/>
    </location>
</feature>
<protein>
    <recommendedName>
        <fullName evidence="1">Reverse transcriptase domain-containing protein</fullName>
    </recommendedName>
</protein>
<dbReference type="EMBL" id="CP092864">
    <property type="protein sequence ID" value="UYV62342.1"/>
    <property type="molecule type" value="Genomic_DNA"/>
</dbReference>
<feature type="domain" description="Reverse transcriptase" evidence="1">
    <location>
        <begin position="1114"/>
        <end position="1357"/>
    </location>
</feature>
<dbReference type="InterPro" id="IPR043502">
    <property type="entry name" value="DNA/RNA_pol_sf"/>
</dbReference>
<dbReference type="InterPro" id="IPR000477">
    <property type="entry name" value="RT_dom"/>
</dbReference>
<dbReference type="PROSITE" id="PS50878">
    <property type="entry name" value="RT_POL"/>
    <property type="match status" value="2"/>
</dbReference>
<proteinExistence type="predicted"/>
<dbReference type="CDD" id="cd00304">
    <property type="entry name" value="RT_like"/>
    <property type="match status" value="2"/>
</dbReference>
<dbReference type="Pfam" id="PF00078">
    <property type="entry name" value="RVT_1"/>
    <property type="match status" value="2"/>
</dbReference>
<evidence type="ECO:0000259" key="1">
    <source>
        <dbReference type="PROSITE" id="PS50878"/>
    </source>
</evidence>
<dbReference type="InterPro" id="IPR058912">
    <property type="entry name" value="HTH_animal"/>
</dbReference>
<sequence length="1452" mass="164022">MAIGLEAQLSLNAIRRFTNLNPEVIRLLTHLCRKSLQLARWRLHLNFNKICQRARFIPPSLRVADPVGNSHSNRVILRSQRQLLWARTQGCYSRIRCLSKTIKGVISQVTNLISQSNMVELLGLLTADIRQQDSIIKGRQYKKLSFWISKYGFPEEFHPDNQPVPTLLNLSSTVLSPSQTEVLSLGLKYRPPATPDIPRIISGVEPAISSLSHTAQYDIRSSIAHILRKPTPTQSQSPSQSQSLGKYRSLATLRRNHNIIITRSDKGSQTVVLDTADYASKMTEILSDRNTFVPITQPDASTSTRSFRLGLLRLKKSGHITPDQYSTFTSDLNNTPYIYGLPKTHKPGIPLRPIIAYHLSPAYKLSKYLTGILTPWVKASPQSSAIRDIPSFVQSINSLCPVPNTVMVSYDVVAMYLSLPHQLIIRHLTSFLQDNQVDHRTAESIVALSSLCLDFTTFTFNNQLFKQIRGSPMGSPLSSPLAEIVMANIDHWVQQQIAPGIHIWRRYIDDIFCICDTGQEINILNSLNSYHPEISFTLELENRSVLPYLDILVIRTASHYHTTVYHKVNNPTFYTDYKSSCPLSHKINTVRTLTKRLFTHCSLPLFRTIEFSLIIKQLARSQYPPHFIHKYKFDPSSVRPPPITRNSCILPFSTQSVAISRILRTHGINTHFTNSNSIGAILRHPITRLPRSTVARSSGGSVYSVSCNDCSASYIGETGRSVAIRMTEHGRCITNRDNRSLIFNHINTTGHSFNLTSPTTIYNNISNKYQRLIIEAILSISKNSINRHIDLPTQYQDISQLSLNAIRRFTNLNPEVIRLLTHLCRKSLQLARWRLHLNFNKICQRARFIPPSLRVADPVGNSHSNRVILRSQRQLLWARTQGCYSRIRCLSKTIKGVISQVTNLISQSNMVELLGLLTADIRQQDSIIKGRQYKKLSFWISKYGFPEEFHPDNQPVPTLLNLSSTVLSPSQTEVLSLGLKYRPPATPDIPRIISGVEPAISSLSHTAQYDIRSSIAHILRKPTPTQSQSPSQSQSLGKYRSLATLRRNHNIIITRSDKGSQTVVLDTADYASKMTEILSDRNTFVPITQPDASTSTRSFRLGLLRLKKSGHITPDQYSTFTSDLNNTPYIYGLPKTHKPGIPLRPIIAYHLSPAYKLSKYLTGILTPWVKASPQSSAIRDIPSFVQSINSLCPVPNTVMVSYDVVAMYLSLPHQLIIRHLTSFLQDNQVDHRTAESIVALSSLCLDFTTFTFNNQLFKQIRGSPMGSPLSSPLAEIVMANIDHWVQQQIAPGIHIWRRYIDDIFCICDTGQEINILNSLNSYHPEISFTLELENRSVLPYLDILVIRTASHYHTTVYHKVNNPTFYTDYKSSCPLSHKINTVRGDRALIVSQGGRILRWRPYLHIHEQEQCSFIRNYPCSRNAIVVVVVVSKEESQMSPCISITAAAISTIL</sequence>
<dbReference type="PANTHER" id="PTHR21301">
    <property type="entry name" value="REVERSE TRANSCRIPTASE"/>
    <property type="match status" value="1"/>
</dbReference>
<dbReference type="Proteomes" id="UP001235939">
    <property type="component" value="Chromosome 02"/>
</dbReference>
<dbReference type="PANTHER" id="PTHR21301:SF10">
    <property type="entry name" value="REVERSE TRANSCRIPTASE DOMAIN-CONTAINING PROTEIN"/>
    <property type="match status" value="1"/>
</dbReference>
<accession>A0ABY6K3T8</accession>
<feature type="domain" description="Reverse transcriptase" evidence="1">
    <location>
        <begin position="322"/>
        <end position="565"/>
    </location>
</feature>
<gene>
    <name evidence="2" type="ORF">LAZ67_2000185</name>
</gene>
<evidence type="ECO:0000313" key="3">
    <source>
        <dbReference type="Proteomes" id="UP001235939"/>
    </source>
</evidence>
<keyword evidence="3" id="KW-1185">Reference proteome</keyword>
<name>A0ABY6K3T8_9ARAC</name>
<dbReference type="Pfam" id="PF26215">
    <property type="entry name" value="HTH_animal"/>
    <property type="match status" value="1"/>
</dbReference>
<reference evidence="2 3" key="1">
    <citation type="submission" date="2022-01" db="EMBL/GenBank/DDBJ databases">
        <title>A chromosomal length assembly of Cordylochernes scorpioides.</title>
        <authorList>
            <person name="Zeh D."/>
            <person name="Zeh J."/>
        </authorList>
    </citation>
    <scope>NUCLEOTIDE SEQUENCE [LARGE SCALE GENOMIC DNA]</scope>
    <source>
        <strain evidence="2">IN4F17</strain>
        <tissue evidence="2">Whole Body</tissue>
    </source>
</reference>
<organism evidence="2 3">
    <name type="scientific">Cordylochernes scorpioides</name>
    <dbReference type="NCBI Taxonomy" id="51811"/>
    <lineage>
        <taxon>Eukaryota</taxon>
        <taxon>Metazoa</taxon>
        <taxon>Ecdysozoa</taxon>
        <taxon>Arthropoda</taxon>
        <taxon>Chelicerata</taxon>
        <taxon>Arachnida</taxon>
        <taxon>Pseudoscorpiones</taxon>
        <taxon>Cheliferoidea</taxon>
        <taxon>Chernetidae</taxon>
        <taxon>Cordylochernes</taxon>
    </lineage>
</organism>
<evidence type="ECO:0000313" key="2">
    <source>
        <dbReference type="EMBL" id="UYV62342.1"/>
    </source>
</evidence>